<comment type="caution">
    <text evidence="1">The sequence shown here is derived from an EMBL/GenBank/DDBJ whole genome shotgun (WGS) entry which is preliminary data.</text>
</comment>
<accession>A0ACC3T0D4</accession>
<keyword evidence="2" id="KW-1185">Reference proteome</keyword>
<gene>
    <name evidence="1" type="ORF">V1525DRAFT_377612</name>
</gene>
<evidence type="ECO:0000313" key="1">
    <source>
        <dbReference type="EMBL" id="KAK9237317.1"/>
    </source>
</evidence>
<dbReference type="Proteomes" id="UP001433508">
    <property type="component" value="Unassembled WGS sequence"/>
</dbReference>
<reference evidence="2" key="1">
    <citation type="journal article" date="2024" name="Front. Bioeng. Biotechnol.">
        <title>Genome-scale model development and genomic sequencing of the oleaginous clade Lipomyces.</title>
        <authorList>
            <person name="Czajka J.J."/>
            <person name="Han Y."/>
            <person name="Kim J."/>
            <person name="Mondo S.J."/>
            <person name="Hofstad B.A."/>
            <person name="Robles A."/>
            <person name="Haridas S."/>
            <person name="Riley R."/>
            <person name="LaButti K."/>
            <person name="Pangilinan J."/>
            <person name="Andreopoulos W."/>
            <person name="Lipzen A."/>
            <person name="Yan J."/>
            <person name="Wang M."/>
            <person name="Ng V."/>
            <person name="Grigoriev I.V."/>
            <person name="Spatafora J.W."/>
            <person name="Magnuson J.K."/>
            <person name="Baker S.E."/>
            <person name="Pomraning K.R."/>
        </authorList>
    </citation>
    <scope>NUCLEOTIDE SEQUENCE [LARGE SCALE GENOMIC DNA]</scope>
    <source>
        <strain evidence="2">CBS 7786</strain>
    </source>
</reference>
<protein>
    <submittedName>
        <fullName evidence="1">Uncharacterized protein</fullName>
    </submittedName>
</protein>
<organism evidence="1 2">
    <name type="scientific">Lipomyces kononenkoae</name>
    <name type="common">Yeast</name>
    <dbReference type="NCBI Taxonomy" id="34357"/>
    <lineage>
        <taxon>Eukaryota</taxon>
        <taxon>Fungi</taxon>
        <taxon>Dikarya</taxon>
        <taxon>Ascomycota</taxon>
        <taxon>Saccharomycotina</taxon>
        <taxon>Lipomycetes</taxon>
        <taxon>Lipomycetales</taxon>
        <taxon>Lipomycetaceae</taxon>
        <taxon>Lipomyces</taxon>
    </lineage>
</organism>
<proteinExistence type="predicted"/>
<sequence length="380" mass="41841">MTSTLRYRDVENWSRQVVAPPPPLIIRRSSTLPNQDSYEHPRRQSASSTGTYRGRPPTEQQPLQTSESFGPYIAKSMLPKAGSTSPLPSRRPSHDGYSFQQGLSQEDPYAPGSLAVAAAAITAIAASAAAAASLPDGSDIQVRRKQARSLPISRERSRETDTYAPLNPHDKSSRPHSSHDRHHHHHHHHHRHHHRHHQLHQGPDDTDTTLPSDRNEVEAADDDHITQDRDRHNYYPDGHRRRHNSHHIFSGANNPGDRDNSPTRVSDKTGDTLSTPASITTSPDSLALSATTSPDLAFTPVTKASSKLSDVDSGSWPTRQSARRQKSRSSNTTADSNTDRSLGRQESPMASANSAVSSRPVNEKPKSAKRKGTPHCCVIM</sequence>
<name>A0ACC3T0D4_LIPKO</name>
<dbReference type="EMBL" id="MU971371">
    <property type="protein sequence ID" value="KAK9237317.1"/>
    <property type="molecule type" value="Genomic_DNA"/>
</dbReference>
<evidence type="ECO:0000313" key="2">
    <source>
        <dbReference type="Proteomes" id="UP001433508"/>
    </source>
</evidence>